<dbReference type="InterPro" id="IPR008258">
    <property type="entry name" value="Transglycosylase_SLT_dom_1"/>
</dbReference>
<dbReference type="AlphaFoldDB" id="A0A4U0SJ79"/>
<organism evidence="3 4">
    <name type="scientific">Actinacidiphila oryziradicis</name>
    <dbReference type="NCBI Taxonomy" id="2571141"/>
    <lineage>
        <taxon>Bacteria</taxon>
        <taxon>Bacillati</taxon>
        <taxon>Actinomycetota</taxon>
        <taxon>Actinomycetes</taxon>
        <taxon>Kitasatosporales</taxon>
        <taxon>Streptomycetaceae</taxon>
        <taxon>Actinacidiphila</taxon>
    </lineage>
</organism>
<dbReference type="RefSeq" id="WP_136725443.1">
    <property type="nucleotide sequence ID" value="NZ_SUMC01000019.1"/>
</dbReference>
<dbReference type="InterPro" id="IPR023346">
    <property type="entry name" value="Lysozyme-like_dom_sf"/>
</dbReference>
<dbReference type="Pfam" id="PF01464">
    <property type="entry name" value="SLT"/>
    <property type="match status" value="1"/>
</dbReference>
<comment type="caution">
    <text evidence="3">The sequence shown here is derived from an EMBL/GenBank/DDBJ whole genome shotgun (WGS) entry which is preliminary data.</text>
</comment>
<gene>
    <name evidence="3" type="ORF">FCI23_20835</name>
</gene>
<feature type="domain" description="Transglycosylase SLT" evidence="2">
    <location>
        <begin position="159"/>
        <end position="228"/>
    </location>
</feature>
<protein>
    <submittedName>
        <fullName evidence="3">Lytic transglycosylase domain-containing protein</fullName>
    </submittedName>
</protein>
<evidence type="ECO:0000256" key="1">
    <source>
        <dbReference type="SAM" id="MobiDB-lite"/>
    </source>
</evidence>
<feature type="region of interest" description="Disordered" evidence="1">
    <location>
        <begin position="65"/>
        <end position="139"/>
    </location>
</feature>
<dbReference type="Proteomes" id="UP000305778">
    <property type="component" value="Unassembled WGS sequence"/>
</dbReference>
<dbReference type="SUPFAM" id="SSF53955">
    <property type="entry name" value="Lysozyme-like"/>
    <property type="match status" value="1"/>
</dbReference>
<proteinExistence type="predicted"/>
<evidence type="ECO:0000313" key="4">
    <source>
        <dbReference type="Proteomes" id="UP000305778"/>
    </source>
</evidence>
<evidence type="ECO:0000313" key="3">
    <source>
        <dbReference type="EMBL" id="TKA09840.1"/>
    </source>
</evidence>
<accession>A0A4U0SJ79</accession>
<keyword evidence="4" id="KW-1185">Reference proteome</keyword>
<reference evidence="3 4" key="1">
    <citation type="submission" date="2019-04" db="EMBL/GenBank/DDBJ databases">
        <title>Streptomyces oryziradicis sp. nov., a novel actinomycete isolated from rhizosphere soil of rice (Oryza sativa L.).</title>
        <authorList>
            <person name="Li C."/>
        </authorList>
    </citation>
    <scope>NUCLEOTIDE SEQUENCE [LARGE SCALE GENOMIC DNA]</scope>
    <source>
        <strain evidence="3 4">NEAU-C40</strain>
    </source>
</reference>
<evidence type="ECO:0000259" key="2">
    <source>
        <dbReference type="Pfam" id="PF01464"/>
    </source>
</evidence>
<sequence>MNVPTIPNLSRLSKAHKYSAAGVAAGSAVVLAVTGLSGTAGTASAAQQTPVLAVHGLAPAADTTSGAQQADWTSGEAGQLKSISAQADAARKHAGQDAVNAKKKAAQDAARKTAQADAAKRAEAQQAANRSQPRKAATVETVALTTRGGSAQQIARQMMSSSQFQCFSHIVSHESGWNYRAVNAGSGAYGLVQALPGSKMASAGADWQTNPATQIRWGLSYMDGRYGSPCAAWSFWQAHSWY</sequence>
<dbReference type="OrthoDB" id="9766277at2"/>
<dbReference type="EMBL" id="SUMC01000019">
    <property type="protein sequence ID" value="TKA09840.1"/>
    <property type="molecule type" value="Genomic_DNA"/>
</dbReference>
<dbReference type="Gene3D" id="1.10.530.10">
    <property type="match status" value="1"/>
</dbReference>
<name>A0A4U0SJ79_9ACTN</name>